<keyword evidence="1" id="KW-0863">Zinc-finger</keyword>
<evidence type="ECO:0000313" key="4">
    <source>
        <dbReference type="EMBL" id="EXM36275.1"/>
    </source>
</evidence>
<dbReference type="PROSITE" id="PS50089">
    <property type="entry name" value="ZF_RING_2"/>
    <property type="match status" value="1"/>
</dbReference>
<sequence length="463" mass="50868">MAEQETSHTSHQARNNAPNRSQNEGQGSASRSRGGSGGGRRRGRGGRNRGQRQDDSAQVSEGRGNAPQTGPADVTIAAQTIAAPESSGASRGRRNRRGNRGGSRGQGNQGRGVFSMGPQRTFGGRLTTTEQPTETAQDASLSADAPEFVPGQPVSQRSAQQQSSSASQPTAQGRSRNRTRNRKQDRPRQEVPKSTASELWQRIQEDIANWNYECRICTEEVTRKTEVWSCTTCWTVVHLECAHQWWDTSMKVNEESGDRSWRCPGCNSTLTDEPGDSSCWCGKETQPRIPITTTGGVVESVAAIFYLVVSMNVLKYAIQVSAVPARCRSKLSAIVDECKRRCNVPNRTTYAIRSISPTTPGLRALLAARVLAEEPSIVVYIIARFLVTRKKRSQLIALSLRTLSPIALVARHRSRNSWNSPVKLVKIMSLTARGFVRRSWNAVISANPCATLENATLAPKRWR</sequence>
<feature type="compositionally biased region" description="Basic and acidic residues" evidence="2">
    <location>
        <begin position="182"/>
        <end position="191"/>
    </location>
</feature>
<feature type="domain" description="RING-type" evidence="3">
    <location>
        <begin position="214"/>
        <end position="267"/>
    </location>
</feature>
<dbReference type="GO" id="GO:0008270">
    <property type="term" value="F:zinc ion binding"/>
    <property type="evidence" value="ECO:0007669"/>
    <property type="project" value="UniProtKB-KW"/>
</dbReference>
<dbReference type="GO" id="GO:0000981">
    <property type="term" value="F:DNA-binding transcription factor activity, RNA polymerase II-specific"/>
    <property type="evidence" value="ECO:0007669"/>
    <property type="project" value="TreeGrafter"/>
</dbReference>
<dbReference type="InterPro" id="IPR001841">
    <property type="entry name" value="Znf_RING"/>
</dbReference>
<evidence type="ECO:0000256" key="1">
    <source>
        <dbReference type="PROSITE-ProRule" id="PRU00175"/>
    </source>
</evidence>
<dbReference type="CDD" id="cd16492">
    <property type="entry name" value="RING-CH-C4HC3_NFX1-like"/>
    <property type="match status" value="1"/>
</dbReference>
<dbReference type="GO" id="GO:0005634">
    <property type="term" value="C:nucleus"/>
    <property type="evidence" value="ECO:0007669"/>
    <property type="project" value="TreeGrafter"/>
</dbReference>
<gene>
    <name evidence="4" type="ORF">FOTG_00488</name>
</gene>
<dbReference type="GO" id="GO:0000977">
    <property type="term" value="F:RNA polymerase II transcription regulatory region sequence-specific DNA binding"/>
    <property type="evidence" value="ECO:0007669"/>
    <property type="project" value="TreeGrafter"/>
</dbReference>
<dbReference type="AlphaFoldDB" id="X0NU06"/>
<feature type="compositionally biased region" description="Basic residues" evidence="2">
    <location>
        <begin position="39"/>
        <end position="50"/>
    </location>
</feature>
<dbReference type="SUPFAM" id="SSF57850">
    <property type="entry name" value="RING/U-box"/>
    <property type="match status" value="1"/>
</dbReference>
<feature type="region of interest" description="Disordered" evidence="2">
    <location>
        <begin position="1"/>
        <end position="197"/>
    </location>
</feature>
<evidence type="ECO:0000259" key="3">
    <source>
        <dbReference type="PROSITE" id="PS50089"/>
    </source>
</evidence>
<name>X0NU06_FUSOX</name>
<reference evidence="4" key="1">
    <citation type="submission" date="2011-11" db="EMBL/GenBank/DDBJ databases">
        <title>The Genome Sequence of Fusarium oxysporum Cotton.</title>
        <authorList>
            <consortium name="The Broad Institute Genome Sequencing Platform"/>
            <person name="Ma L.-J."/>
            <person name="Gale L.R."/>
            <person name="Schwartz D.C."/>
            <person name="Zhou S."/>
            <person name="Corby-Kistler H."/>
            <person name="Young S.K."/>
            <person name="Zeng Q."/>
            <person name="Gargeya S."/>
            <person name="Fitzgerald M."/>
            <person name="Haas B."/>
            <person name="Abouelleil A."/>
            <person name="Alvarado L."/>
            <person name="Arachchi H.M."/>
            <person name="Berlin A."/>
            <person name="Brown A."/>
            <person name="Chapman S.B."/>
            <person name="Chen Z."/>
            <person name="Dunbar C."/>
            <person name="Freedman E."/>
            <person name="Gearin G."/>
            <person name="Goldberg J."/>
            <person name="Griggs A."/>
            <person name="Gujja S."/>
            <person name="Heiman D."/>
            <person name="Howarth C."/>
            <person name="Larson L."/>
            <person name="Lui A."/>
            <person name="MacDonald P.J.P."/>
            <person name="Montmayeur A."/>
            <person name="Murphy C."/>
            <person name="Neiman D."/>
            <person name="Pearson M."/>
            <person name="Priest M."/>
            <person name="Roberts A."/>
            <person name="Saif S."/>
            <person name="Shea T."/>
            <person name="Shenoy N."/>
            <person name="Sisk P."/>
            <person name="Stolte C."/>
            <person name="Sykes S."/>
            <person name="Wortman J."/>
            <person name="Nusbaum C."/>
            <person name="Birren B."/>
        </authorList>
    </citation>
    <scope>NUCLEOTIDE SEQUENCE [LARGE SCALE GENOMIC DNA]</scope>
    <source>
        <strain evidence="4">25433</strain>
    </source>
</reference>
<dbReference type="InterPro" id="IPR034078">
    <property type="entry name" value="NFX1_fam"/>
</dbReference>
<keyword evidence="1" id="KW-0479">Metal-binding</keyword>
<dbReference type="PANTHER" id="PTHR12360:SF12">
    <property type="entry name" value="TRANSCRIPTIONAL REPRESSOR NF-X1"/>
    <property type="match status" value="1"/>
</dbReference>
<dbReference type="HOGENOM" id="CLU_565114_0_0_1"/>
<feature type="compositionally biased region" description="Gly residues" evidence="2">
    <location>
        <begin position="100"/>
        <end position="110"/>
    </location>
</feature>
<accession>X0NU06</accession>
<protein>
    <recommendedName>
        <fullName evidence="3">RING-type domain-containing protein</fullName>
    </recommendedName>
</protein>
<proteinExistence type="predicted"/>
<dbReference type="InterPro" id="IPR013083">
    <property type="entry name" value="Znf_RING/FYVE/PHD"/>
</dbReference>
<dbReference type="Gene3D" id="3.30.40.10">
    <property type="entry name" value="Zinc/RING finger domain, C3HC4 (zinc finger)"/>
    <property type="match status" value="1"/>
</dbReference>
<feature type="compositionally biased region" description="Low complexity" evidence="2">
    <location>
        <begin position="155"/>
        <end position="172"/>
    </location>
</feature>
<dbReference type="Proteomes" id="UP000030701">
    <property type="component" value="Unassembled WGS sequence"/>
</dbReference>
<reference evidence="4" key="2">
    <citation type="submission" date="2012-05" db="EMBL/GenBank/DDBJ databases">
        <title>The Genome Annotation of Fusarium oxysporum Cotton.</title>
        <authorList>
            <consortium name="The Broad Institute Genomics Platform"/>
            <person name="Ma L.-J."/>
            <person name="Corby-Kistler H."/>
            <person name="Broz K."/>
            <person name="Gale L.R."/>
            <person name="Jonkers W."/>
            <person name="O'Donnell K."/>
            <person name="Ploetz R."/>
            <person name="Steinberg C."/>
            <person name="Schwartz D.C."/>
            <person name="VanEtten H."/>
            <person name="Zhou S."/>
            <person name="Young S.K."/>
            <person name="Zeng Q."/>
            <person name="Gargeya S."/>
            <person name="Fitzgerald M."/>
            <person name="Abouelleil A."/>
            <person name="Alvarado L."/>
            <person name="Chapman S.B."/>
            <person name="Gainer-Dewar J."/>
            <person name="Goldberg J."/>
            <person name="Griggs A."/>
            <person name="Gujja S."/>
            <person name="Hansen M."/>
            <person name="Howarth C."/>
            <person name="Imamovic A."/>
            <person name="Ireland A."/>
            <person name="Larimer J."/>
            <person name="McCowan C."/>
            <person name="Murphy C."/>
            <person name="Pearson M."/>
            <person name="Poon T.W."/>
            <person name="Priest M."/>
            <person name="Roberts A."/>
            <person name="Saif S."/>
            <person name="Shea T."/>
            <person name="Sykes S."/>
            <person name="Wortman J."/>
            <person name="Nusbaum C."/>
            <person name="Birren B."/>
        </authorList>
    </citation>
    <scope>NUCLEOTIDE SEQUENCE</scope>
    <source>
        <strain evidence="4">25433</strain>
    </source>
</reference>
<organism evidence="4">
    <name type="scientific">Fusarium oxysporum f. sp. vasinfectum 25433</name>
    <dbReference type="NCBI Taxonomy" id="1089449"/>
    <lineage>
        <taxon>Eukaryota</taxon>
        <taxon>Fungi</taxon>
        <taxon>Dikarya</taxon>
        <taxon>Ascomycota</taxon>
        <taxon>Pezizomycotina</taxon>
        <taxon>Sordariomycetes</taxon>
        <taxon>Hypocreomycetidae</taxon>
        <taxon>Hypocreales</taxon>
        <taxon>Nectriaceae</taxon>
        <taxon>Fusarium</taxon>
        <taxon>Fusarium oxysporum species complex</taxon>
    </lineage>
</organism>
<keyword evidence="1" id="KW-0862">Zinc</keyword>
<feature type="compositionally biased region" description="Polar residues" evidence="2">
    <location>
        <begin position="126"/>
        <end position="140"/>
    </location>
</feature>
<feature type="compositionally biased region" description="Polar residues" evidence="2">
    <location>
        <begin position="9"/>
        <end position="24"/>
    </location>
</feature>
<dbReference type="GO" id="GO:0000122">
    <property type="term" value="P:negative regulation of transcription by RNA polymerase II"/>
    <property type="evidence" value="ECO:0007669"/>
    <property type="project" value="TreeGrafter"/>
</dbReference>
<dbReference type="OrthoDB" id="6512771at2759"/>
<evidence type="ECO:0000256" key="2">
    <source>
        <dbReference type="SAM" id="MobiDB-lite"/>
    </source>
</evidence>
<dbReference type="PANTHER" id="PTHR12360">
    <property type="entry name" value="NUCLEAR TRANSCRIPTION FACTOR, X-BOX BINDING 1 NFX1"/>
    <property type="match status" value="1"/>
</dbReference>
<dbReference type="EMBL" id="JH657918">
    <property type="protein sequence ID" value="EXM36275.1"/>
    <property type="molecule type" value="Genomic_DNA"/>
</dbReference>